<evidence type="ECO:0000256" key="1">
    <source>
        <dbReference type="SAM" id="MobiDB-lite"/>
    </source>
</evidence>
<evidence type="ECO:0000313" key="3">
    <source>
        <dbReference type="Proteomes" id="UP001341840"/>
    </source>
</evidence>
<name>A0ABU6XLQ6_9FABA</name>
<reference evidence="2 3" key="1">
    <citation type="journal article" date="2023" name="Plants (Basel)">
        <title>Bridging the Gap: Combining Genomics and Transcriptomics Approaches to Understand Stylosanthes scabra, an Orphan Legume from the Brazilian Caatinga.</title>
        <authorList>
            <person name="Ferreira-Neto J.R.C."/>
            <person name="da Silva M.D."/>
            <person name="Binneck E."/>
            <person name="de Melo N.F."/>
            <person name="da Silva R.H."/>
            <person name="de Melo A.L.T.M."/>
            <person name="Pandolfi V."/>
            <person name="Bustamante F.O."/>
            <person name="Brasileiro-Vidal A.C."/>
            <person name="Benko-Iseppon A.M."/>
        </authorList>
    </citation>
    <scope>NUCLEOTIDE SEQUENCE [LARGE SCALE GENOMIC DNA]</scope>
    <source>
        <tissue evidence="2">Leaves</tissue>
    </source>
</reference>
<organism evidence="2 3">
    <name type="scientific">Stylosanthes scabra</name>
    <dbReference type="NCBI Taxonomy" id="79078"/>
    <lineage>
        <taxon>Eukaryota</taxon>
        <taxon>Viridiplantae</taxon>
        <taxon>Streptophyta</taxon>
        <taxon>Embryophyta</taxon>
        <taxon>Tracheophyta</taxon>
        <taxon>Spermatophyta</taxon>
        <taxon>Magnoliopsida</taxon>
        <taxon>eudicotyledons</taxon>
        <taxon>Gunneridae</taxon>
        <taxon>Pentapetalae</taxon>
        <taxon>rosids</taxon>
        <taxon>fabids</taxon>
        <taxon>Fabales</taxon>
        <taxon>Fabaceae</taxon>
        <taxon>Papilionoideae</taxon>
        <taxon>50 kb inversion clade</taxon>
        <taxon>dalbergioids sensu lato</taxon>
        <taxon>Dalbergieae</taxon>
        <taxon>Pterocarpus clade</taxon>
        <taxon>Stylosanthes</taxon>
    </lineage>
</organism>
<comment type="caution">
    <text evidence="2">The sequence shown here is derived from an EMBL/GenBank/DDBJ whole genome shotgun (WGS) entry which is preliminary data.</text>
</comment>
<feature type="compositionally biased region" description="Polar residues" evidence="1">
    <location>
        <begin position="100"/>
        <end position="111"/>
    </location>
</feature>
<evidence type="ECO:0000313" key="2">
    <source>
        <dbReference type="EMBL" id="MED6198826.1"/>
    </source>
</evidence>
<feature type="region of interest" description="Disordered" evidence="1">
    <location>
        <begin position="86"/>
        <end position="111"/>
    </location>
</feature>
<sequence>MNLIGPAGSSALARTRAQSSPFAVVEVILAGPVTPSRRVFNLNHCSPLKAQGAVLAESDADQQPLSHHSSRRHSFVVIVVIETRRVRKTKKRSEPESLHQRQGSGTQPQAR</sequence>
<protein>
    <submittedName>
        <fullName evidence="2">Uncharacterized protein</fullName>
    </submittedName>
</protein>
<proteinExistence type="predicted"/>
<dbReference type="Proteomes" id="UP001341840">
    <property type="component" value="Unassembled WGS sequence"/>
</dbReference>
<keyword evidence="3" id="KW-1185">Reference proteome</keyword>
<accession>A0ABU6XLQ6</accession>
<dbReference type="EMBL" id="JASCZI010212232">
    <property type="protein sequence ID" value="MED6198826.1"/>
    <property type="molecule type" value="Genomic_DNA"/>
</dbReference>
<gene>
    <name evidence="2" type="ORF">PIB30_070144</name>
</gene>